<protein>
    <submittedName>
        <fullName evidence="1">Uncharacterized protein</fullName>
    </submittedName>
</protein>
<sequence>MHCHALWCSQASAVLLLLLLSMQRRWQQEQGRWSLPLQEVAAHVDEGVRVGRDAMEGEVWCGAVLASAASPVTTVWWQGLTFFLQGGIVTSALLRQRCALRFLVNCGVTASNGSERAVWSGSRAVAGTKPRMAVDEAEGMVAGGAKMLVGEAEATGVAVHETRTGAAMGDIEVVGNAEAETGSVEALADVGREETSEGMVADKTGVVMGDDAQPDYIPYSILHGLQENENIQLSRREGL</sequence>
<reference evidence="1" key="1">
    <citation type="submission" date="2021-03" db="EMBL/GenBank/DDBJ databases">
        <title>Evolutionary priming and transition to the ectomycorrhizal habit in an iconic lineage of mushroom-forming fungi: is preadaptation a requirement?</title>
        <authorList>
            <consortium name="DOE Joint Genome Institute"/>
            <person name="Looney B.P."/>
            <person name="Miyauchi S."/>
            <person name="Morin E."/>
            <person name="Drula E."/>
            <person name="Courty P.E."/>
            <person name="Chicoki N."/>
            <person name="Fauchery L."/>
            <person name="Kohler A."/>
            <person name="Kuo A."/>
            <person name="LaButti K."/>
            <person name="Pangilinan J."/>
            <person name="Lipzen A."/>
            <person name="Riley R."/>
            <person name="Andreopoulos W."/>
            <person name="He G."/>
            <person name="Johnson J."/>
            <person name="Barry K.W."/>
            <person name="Grigoriev I.V."/>
            <person name="Nagy L."/>
            <person name="Hibbett D."/>
            <person name="Henrissat B."/>
            <person name="Matheny P.B."/>
            <person name="Labbe J."/>
            <person name="Martin A.F."/>
        </authorList>
    </citation>
    <scope>NUCLEOTIDE SEQUENCE</scope>
    <source>
        <strain evidence="1">BPL698</strain>
    </source>
</reference>
<comment type="caution">
    <text evidence="1">The sequence shown here is derived from an EMBL/GenBank/DDBJ whole genome shotgun (WGS) entry which is preliminary data.</text>
</comment>
<proteinExistence type="predicted"/>
<keyword evidence="2" id="KW-1185">Reference proteome</keyword>
<accession>A0ACC0U3Z6</accession>
<dbReference type="Proteomes" id="UP001207468">
    <property type="component" value="Unassembled WGS sequence"/>
</dbReference>
<dbReference type="EMBL" id="JAGFNK010000194">
    <property type="protein sequence ID" value="KAI9459831.1"/>
    <property type="molecule type" value="Genomic_DNA"/>
</dbReference>
<evidence type="ECO:0000313" key="2">
    <source>
        <dbReference type="Proteomes" id="UP001207468"/>
    </source>
</evidence>
<evidence type="ECO:0000313" key="1">
    <source>
        <dbReference type="EMBL" id="KAI9459831.1"/>
    </source>
</evidence>
<organism evidence="1 2">
    <name type="scientific">Russula earlei</name>
    <dbReference type="NCBI Taxonomy" id="71964"/>
    <lineage>
        <taxon>Eukaryota</taxon>
        <taxon>Fungi</taxon>
        <taxon>Dikarya</taxon>
        <taxon>Basidiomycota</taxon>
        <taxon>Agaricomycotina</taxon>
        <taxon>Agaricomycetes</taxon>
        <taxon>Russulales</taxon>
        <taxon>Russulaceae</taxon>
        <taxon>Russula</taxon>
    </lineage>
</organism>
<gene>
    <name evidence="1" type="ORF">F5148DRAFT_1150794</name>
</gene>
<name>A0ACC0U3Z6_9AGAM</name>